<evidence type="ECO:0000256" key="13">
    <source>
        <dbReference type="ARBA" id="ARBA00023295"/>
    </source>
</evidence>
<dbReference type="PANTHER" id="PTHR11607:SF3">
    <property type="entry name" value="LYSOSOMAL ALPHA-MANNOSIDASE"/>
    <property type="match status" value="1"/>
</dbReference>
<dbReference type="Pfam" id="PF09261">
    <property type="entry name" value="Alpha-mann_mid"/>
    <property type="match status" value="1"/>
</dbReference>
<evidence type="ECO:0000256" key="2">
    <source>
        <dbReference type="ARBA" id="ARBA00004922"/>
    </source>
</evidence>
<dbReference type="InterPro" id="IPR028995">
    <property type="entry name" value="Glyco_hydro_57/38_cen_sf"/>
</dbReference>
<keyword evidence="7 16" id="KW-0862">Zinc</keyword>
<evidence type="ECO:0000256" key="8">
    <source>
        <dbReference type="ARBA" id="ARBA00022968"/>
    </source>
</evidence>
<protein>
    <recommendedName>
        <fullName evidence="16">Alpha-mannosidase</fullName>
        <ecNumber evidence="16">3.2.1.-</ecNumber>
    </recommendedName>
</protein>
<evidence type="ECO:0000256" key="14">
    <source>
        <dbReference type="ARBA" id="ARBA00059516"/>
    </source>
</evidence>
<comment type="pathway">
    <text evidence="2">Protein modification; protein glycosylation.</text>
</comment>
<reference evidence="19" key="1">
    <citation type="submission" date="2022-03" db="EMBL/GenBank/DDBJ databases">
        <authorList>
            <person name="Martin C."/>
        </authorList>
    </citation>
    <scope>NUCLEOTIDE SEQUENCE</scope>
</reference>
<dbReference type="SUPFAM" id="SSF74650">
    <property type="entry name" value="Galactose mutarotase-like"/>
    <property type="match status" value="1"/>
</dbReference>
<dbReference type="GO" id="GO:0006013">
    <property type="term" value="P:mannose metabolic process"/>
    <property type="evidence" value="ECO:0007669"/>
    <property type="project" value="InterPro"/>
</dbReference>
<dbReference type="PROSITE" id="PS51257">
    <property type="entry name" value="PROKAR_LIPOPROTEIN"/>
    <property type="match status" value="1"/>
</dbReference>
<proteinExistence type="inferred from homology"/>
<dbReference type="InterPro" id="IPR011013">
    <property type="entry name" value="Gal_mutarotase_sf_dom"/>
</dbReference>
<dbReference type="Gene3D" id="2.60.40.1180">
    <property type="entry name" value="Golgi alpha-mannosidase II"/>
    <property type="match status" value="1"/>
</dbReference>
<keyword evidence="6 16" id="KW-0378">Hydrolase</keyword>
<evidence type="ECO:0000256" key="17">
    <source>
        <dbReference type="SAM" id="Phobius"/>
    </source>
</evidence>
<dbReference type="Gene3D" id="3.20.110.10">
    <property type="entry name" value="Glycoside hydrolase 38, N terminal domain"/>
    <property type="match status" value="1"/>
</dbReference>
<keyword evidence="13 16" id="KW-0326">Glycosidase</keyword>
<dbReference type="GO" id="GO:0046872">
    <property type="term" value="F:metal ion binding"/>
    <property type="evidence" value="ECO:0007669"/>
    <property type="project" value="UniProtKB-KW"/>
</dbReference>
<keyword evidence="8" id="KW-0735">Signal-anchor</keyword>
<keyword evidence="20" id="KW-1185">Reference proteome</keyword>
<dbReference type="EMBL" id="CAIIXF020000007">
    <property type="protein sequence ID" value="CAH1790575.1"/>
    <property type="molecule type" value="Genomic_DNA"/>
</dbReference>
<comment type="subcellular location">
    <subcellularLocation>
        <location evidence="1">Golgi apparatus membrane</location>
        <topology evidence="1">Single-pass type II membrane protein</topology>
    </subcellularLocation>
</comment>
<dbReference type="GO" id="GO:0006491">
    <property type="term" value="P:N-glycan processing"/>
    <property type="evidence" value="ECO:0007669"/>
    <property type="project" value="TreeGrafter"/>
</dbReference>
<comment type="function">
    <text evidence="14">Catalyzes the first committed step in the biosynthesis of complex N-glycans. It controls conversion of high mannose to complex N-glycans; the final hydrolytic step in the N-glycan maturation pathway.</text>
</comment>
<dbReference type="SMART" id="SM00872">
    <property type="entry name" value="Alpha-mann_mid"/>
    <property type="match status" value="1"/>
</dbReference>
<keyword evidence="9 17" id="KW-1133">Transmembrane helix</keyword>
<dbReference type="Pfam" id="PF07748">
    <property type="entry name" value="Glyco_hydro_38C"/>
    <property type="match status" value="1"/>
</dbReference>
<evidence type="ECO:0000256" key="1">
    <source>
        <dbReference type="ARBA" id="ARBA00004323"/>
    </source>
</evidence>
<evidence type="ECO:0000256" key="5">
    <source>
        <dbReference type="ARBA" id="ARBA00022723"/>
    </source>
</evidence>
<evidence type="ECO:0000256" key="16">
    <source>
        <dbReference type="RuleBase" id="RU361199"/>
    </source>
</evidence>
<dbReference type="SUPFAM" id="SSF88713">
    <property type="entry name" value="Glycoside hydrolase/deacetylase"/>
    <property type="match status" value="1"/>
</dbReference>
<keyword evidence="5 16" id="KW-0479">Metal-binding</keyword>
<evidence type="ECO:0000256" key="9">
    <source>
        <dbReference type="ARBA" id="ARBA00022989"/>
    </source>
</evidence>
<dbReference type="CDD" id="cd10809">
    <property type="entry name" value="GH38N_AMII_GMII_SfManIII_like"/>
    <property type="match status" value="1"/>
</dbReference>
<evidence type="ECO:0000256" key="7">
    <source>
        <dbReference type="ARBA" id="ARBA00022833"/>
    </source>
</evidence>
<organism evidence="19 20">
    <name type="scientific">Owenia fusiformis</name>
    <name type="common">Polychaete worm</name>
    <dbReference type="NCBI Taxonomy" id="6347"/>
    <lineage>
        <taxon>Eukaryota</taxon>
        <taxon>Metazoa</taxon>
        <taxon>Spiralia</taxon>
        <taxon>Lophotrochozoa</taxon>
        <taxon>Annelida</taxon>
        <taxon>Polychaeta</taxon>
        <taxon>Sedentaria</taxon>
        <taxon>Canalipalpata</taxon>
        <taxon>Sabellida</taxon>
        <taxon>Oweniida</taxon>
        <taxon>Oweniidae</taxon>
        <taxon>Owenia</taxon>
    </lineage>
</organism>
<dbReference type="GO" id="GO:0000139">
    <property type="term" value="C:Golgi membrane"/>
    <property type="evidence" value="ECO:0007669"/>
    <property type="project" value="UniProtKB-SubCell"/>
</dbReference>
<dbReference type="GO" id="GO:0004572">
    <property type="term" value="F:mannosyl-oligosaccharide 1,3-1,6-alpha-mannosidase activity"/>
    <property type="evidence" value="ECO:0007669"/>
    <property type="project" value="UniProtKB-EC"/>
</dbReference>
<keyword evidence="12" id="KW-1015">Disulfide bond</keyword>
<feature type="domain" description="Glycoside hydrolase family 38 central" evidence="18">
    <location>
        <begin position="514"/>
        <end position="600"/>
    </location>
</feature>
<dbReference type="InterPro" id="IPR000602">
    <property type="entry name" value="Glyco_hydro_38_N"/>
</dbReference>
<dbReference type="PANTHER" id="PTHR11607">
    <property type="entry name" value="ALPHA-MANNOSIDASE"/>
    <property type="match status" value="1"/>
</dbReference>
<dbReference type="FunFam" id="3.20.110.10:FF:000003">
    <property type="entry name" value="Alpha-mannosidase"/>
    <property type="match status" value="1"/>
</dbReference>
<evidence type="ECO:0000256" key="6">
    <source>
        <dbReference type="ARBA" id="ARBA00022801"/>
    </source>
</evidence>
<dbReference type="Gene3D" id="2.70.98.30">
    <property type="entry name" value="Golgi alpha-mannosidase II, domain 4"/>
    <property type="match status" value="1"/>
</dbReference>
<gene>
    <name evidence="19" type="ORF">OFUS_LOCUS15763</name>
</gene>
<dbReference type="InterPro" id="IPR027291">
    <property type="entry name" value="Glyco_hydro_38_N_sf"/>
</dbReference>
<dbReference type="Gene3D" id="1.20.1270.50">
    <property type="entry name" value="Glycoside hydrolase family 38, central domain"/>
    <property type="match status" value="1"/>
</dbReference>
<dbReference type="OrthoDB" id="10261055at2759"/>
<evidence type="ECO:0000259" key="18">
    <source>
        <dbReference type="SMART" id="SM00872"/>
    </source>
</evidence>
<dbReference type="InterPro" id="IPR011330">
    <property type="entry name" value="Glyco_hydro/deAcase_b/a-brl"/>
</dbReference>
<keyword evidence="4 17" id="KW-0812">Transmembrane</keyword>
<dbReference type="InterPro" id="IPR050843">
    <property type="entry name" value="Glycosyl_Hydrlase_38"/>
</dbReference>
<keyword evidence="10" id="KW-0333">Golgi apparatus</keyword>
<comment type="caution">
    <text evidence="19">The sequence shown here is derived from an EMBL/GenBank/DDBJ whole genome shotgun (WGS) entry which is preliminary data.</text>
</comment>
<dbReference type="InterPro" id="IPR037094">
    <property type="entry name" value="Glyco_hydro_38_cen_sf"/>
</dbReference>
<dbReference type="FunFam" id="1.20.1270.50:FF:000001">
    <property type="entry name" value="Alpha-mannosidase"/>
    <property type="match status" value="1"/>
</dbReference>
<keyword evidence="11 17" id="KW-0472">Membrane</keyword>
<evidence type="ECO:0000256" key="12">
    <source>
        <dbReference type="ARBA" id="ARBA00023157"/>
    </source>
</evidence>
<comment type="catalytic activity">
    <reaction evidence="15">
        <text>N(4)-{beta-D-GlcNAc-(1-&gt;2)-alpha-D-Man-(1-&gt;3)-[alpha-D-Man-(1-&gt;3)-[alpha-D-Man-(1-&gt;6)]-alpha-D-Man-(1-&gt;6)]-beta-D-Man-(1-&gt;4)-beta-D-GlcNAc-(1-&gt;4)-beta-D-GlcNAc}-L-asparaginyl-[protein] + 2 H2O = 2 alpha-D-mannopyranose + an N(4)-{beta-D-GlcNAc-(1-&gt;2)-alpha-D-Man-(1-&gt;3)-[alpha-D-Man-(1-&gt;6)]-beta-D-Man-(1-&gt;4)-beta-D-GlcNAc-(1-&gt;4)-beta-D-GlcNAc}-L-asparaginyl-[protein]</text>
        <dbReference type="Rhea" id="RHEA:56052"/>
        <dbReference type="Rhea" id="RHEA-COMP:14368"/>
        <dbReference type="Rhea" id="RHEA-COMP:14369"/>
        <dbReference type="ChEBI" id="CHEBI:15377"/>
        <dbReference type="ChEBI" id="CHEBI:28729"/>
        <dbReference type="ChEBI" id="CHEBI:60615"/>
        <dbReference type="ChEBI" id="CHEBI:60625"/>
        <dbReference type="EC" id="3.2.1.114"/>
    </reaction>
</comment>
<dbReference type="SUPFAM" id="SSF88688">
    <property type="entry name" value="Families 57/38 glycoside transferase middle domain"/>
    <property type="match status" value="1"/>
</dbReference>
<dbReference type="EC" id="3.2.1.-" evidence="16"/>
<dbReference type="Pfam" id="PF01074">
    <property type="entry name" value="Glyco_hydro_38N"/>
    <property type="match status" value="1"/>
</dbReference>
<dbReference type="AlphaFoldDB" id="A0A8S4PB21"/>
<name>A0A8S4PB21_OWEFU</name>
<evidence type="ECO:0000256" key="3">
    <source>
        <dbReference type="ARBA" id="ARBA00009792"/>
    </source>
</evidence>
<evidence type="ECO:0000256" key="11">
    <source>
        <dbReference type="ARBA" id="ARBA00023136"/>
    </source>
</evidence>
<dbReference type="InterPro" id="IPR015341">
    <property type="entry name" value="Glyco_hydro_38_cen"/>
</dbReference>
<dbReference type="InterPro" id="IPR013780">
    <property type="entry name" value="Glyco_hydro_b"/>
</dbReference>
<dbReference type="FunFam" id="2.70.98.30:FF:000002">
    <property type="entry name" value="Alpha-mannosidase"/>
    <property type="match status" value="1"/>
</dbReference>
<comment type="similarity">
    <text evidence="3 16">Belongs to the glycosyl hydrolase 38 family.</text>
</comment>
<feature type="transmembrane region" description="Helical" evidence="17">
    <location>
        <begin position="5"/>
        <end position="24"/>
    </location>
</feature>
<evidence type="ECO:0000256" key="10">
    <source>
        <dbReference type="ARBA" id="ARBA00023034"/>
    </source>
</evidence>
<evidence type="ECO:0000256" key="4">
    <source>
        <dbReference type="ARBA" id="ARBA00022692"/>
    </source>
</evidence>
<evidence type="ECO:0000256" key="15">
    <source>
        <dbReference type="ARBA" id="ARBA00093232"/>
    </source>
</evidence>
<evidence type="ECO:0000313" key="20">
    <source>
        <dbReference type="Proteomes" id="UP000749559"/>
    </source>
</evidence>
<dbReference type="InterPro" id="IPR011682">
    <property type="entry name" value="Glyco_hydro_38_C"/>
</dbReference>
<dbReference type="GO" id="GO:0030246">
    <property type="term" value="F:carbohydrate binding"/>
    <property type="evidence" value="ECO:0007669"/>
    <property type="project" value="InterPro"/>
</dbReference>
<sequence length="1170" mass="133306">MKKYLAFLGAGMFFVGCFSLYLMLESANMSGSKFPEMPEYEMNSIENKIKQIESDLQRNHKTINLIKDAVRDIADGDSSSLNKLKDVIKTVDIGFKNKGDVIHMGQGAGGKINHPIIKKEDIKIAQGMCTLADAPETKTDVQMLDAFKIIPFDNPDGGVWKQGYPIDYSVLQWQDKPLKVFVVPHSHTDPGWIKTFDKYYSDQTRHILNNMVDKLEADSTRKFMYAEISFFSLWWSQINENTRERVKKLISNGQFEIITGGWVMNDEATTHYFAMIDQLIEGHQWVENQIGVKPKSGWAIDPFGHTPTMAYLLKKMGLSNMLIQRVHYSVKKYLAQRKQLEFMWRQNWDQNGVNDMFCHMMPFYSYDVPHTCGPDPKICCQFDFKRLPGGKISCPWKIPPVPITPANVAQKAEVLLDQWRKKSMLYQNNVVLIPLGDDFRYDKPIEWDQQFDNYKTLFNYMNGKKVWNVQAQFGTLSDYFAAVHERAGSQMGERVPGYPTLGGDFYTYSDRDDHYWSGYYTSRPFYKSLDRTMESHLRSAEIIFSYALAHARHNKVSSFPEESMMKSLVQARRNLGLFQHHDGITGTAKDFVVVDYGTKLINSLMDMKRLMGEMSHFLLTGNKAQYTYEESSQYFDIDEMRGSHDSLPVKTVIDVTTESTPIAFYNSLAQTRTQIIKVYVTSPHIIVKDTGGVVIDTQVDLYWNSNEDSASDMYKVSFVVVVPAVGISKYTIQKVDPDSNPRNSFSETTLYTTGGVAFRPGTGILKRGPFTIIPKTHEDFNVETSYMSAGFQGNKGTLKSLSYADTKQTHMTNIQFVKYGTTSGKEKSGAYLFLPDGNARPIEYDNPFIRVIRGKLLTEVHTFIPNVEHIVRLHNSPGIDSSVLDIYNLVDIRQQRNVEVAMRIKTDIVNKEREFYTDLNAFQVQRRKTLDKLPIQANYYPMPAMAFIQDARTRFSILSAQSLGVASLNTGELEVMLDRRLGQDDGRGLTQGVLDNKRTPNRFSFLMEQRDPKSKAPNMIPAGYPSLLSHQAYLQLTHPIYGFPKHAGGPSGDLLNTFQPMEKEMPCELHMLNLRTMQNPETIPELQFKPKETSALLVHRLGFDCNYPAKGLKCSTNEGKFTIADIFRGLDLKDVTGTSLSLMFDENAISPSSQLQIAPMEINTYKLKIR</sequence>
<comment type="cofactor">
    <cofactor evidence="16">
        <name>Zn(2+)</name>
        <dbReference type="ChEBI" id="CHEBI:29105"/>
    </cofactor>
    <text evidence="16">Binds 1 zinc ion per subunit.</text>
</comment>
<evidence type="ECO:0000313" key="19">
    <source>
        <dbReference type="EMBL" id="CAH1790575.1"/>
    </source>
</evidence>
<dbReference type="Proteomes" id="UP000749559">
    <property type="component" value="Unassembled WGS sequence"/>
</dbReference>
<accession>A0A8S4PB21</accession>